<organism evidence="2 3">
    <name type="scientific">Lichenibacterium ramalinae</name>
    <dbReference type="NCBI Taxonomy" id="2316527"/>
    <lineage>
        <taxon>Bacteria</taxon>
        <taxon>Pseudomonadati</taxon>
        <taxon>Pseudomonadota</taxon>
        <taxon>Alphaproteobacteria</taxon>
        <taxon>Hyphomicrobiales</taxon>
        <taxon>Lichenihabitantaceae</taxon>
        <taxon>Lichenibacterium</taxon>
    </lineage>
</organism>
<dbReference type="EMBL" id="QYBC01000015">
    <property type="protein sequence ID" value="RYB03242.1"/>
    <property type="molecule type" value="Genomic_DNA"/>
</dbReference>
<sequence length="114" mass="12030">MFLRASSRDQVTRPDRDLLLWRAWSGHAADVAGAGAAERRLGLRKAVQRALVLGRLYGGGAIVVGTGETDAAALAWPLDEEGLRPGGLKFLHVVSRWQLGAAGSSSDPLSPWGG</sequence>
<feature type="domain" description="Anti-CBASS protein Acb1-like N-terminal" evidence="1">
    <location>
        <begin position="21"/>
        <end position="112"/>
    </location>
</feature>
<reference evidence="2 3" key="1">
    <citation type="submission" date="2018-09" db="EMBL/GenBank/DDBJ databases">
        <authorList>
            <person name="Grouzdev D.S."/>
            <person name="Krutkina M.S."/>
        </authorList>
    </citation>
    <scope>NUCLEOTIDE SEQUENCE [LARGE SCALE GENOMIC DNA]</scope>
    <source>
        <strain evidence="2 3">RmlP001</strain>
    </source>
</reference>
<comment type="caution">
    <text evidence="2">The sequence shown here is derived from an EMBL/GenBank/DDBJ whole genome shotgun (WGS) entry which is preliminary data.</text>
</comment>
<dbReference type="InterPro" id="IPR024459">
    <property type="entry name" value="Acb1-like_N"/>
</dbReference>
<keyword evidence="3" id="KW-1185">Reference proteome</keyword>
<dbReference type="Proteomes" id="UP000289411">
    <property type="component" value="Unassembled WGS sequence"/>
</dbReference>
<dbReference type="AlphaFoldDB" id="A0A4Q2R9B2"/>
<protein>
    <submittedName>
        <fullName evidence="2">DUF1073 domain-containing protein</fullName>
    </submittedName>
</protein>
<gene>
    <name evidence="2" type="ORF">D3272_17615</name>
</gene>
<dbReference type="Pfam" id="PF06381">
    <property type="entry name" value="Phage_portal_3"/>
    <property type="match status" value="1"/>
</dbReference>
<accession>A0A4Q2R9B2</accession>
<evidence type="ECO:0000259" key="1">
    <source>
        <dbReference type="Pfam" id="PF06381"/>
    </source>
</evidence>
<name>A0A4Q2R9B2_9HYPH</name>
<evidence type="ECO:0000313" key="3">
    <source>
        <dbReference type="Proteomes" id="UP000289411"/>
    </source>
</evidence>
<evidence type="ECO:0000313" key="2">
    <source>
        <dbReference type="EMBL" id="RYB03242.1"/>
    </source>
</evidence>
<proteinExistence type="predicted"/>
<reference evidence="2 3" key="2">
    <citation type="submission" date="2019-02" db="EMBL/GenBank/DDBJ databases">
        <title>'Lichenibacterium ramalinii' gen. nov. sp. nov., 'Lichenibacterium minor' gen. nov. sp. nov.</title>
        <authorList>
            <person name="Pankratov T."/>
        </authorList>
    </citation>
    <scope>NUCLEOTIDE SEQUENCE [LARGE SCALE GENOMIC DNA]</scope>
    <source>
        <strain evidence="2 3">RmlP001</strain>
    </source>
</reference>